<keyword evidence="2" id="KW-1185">Reference proteome</keyword>
<organism evidence="1 2">
    <name type="scientific">Linum tenue</name>
    <dbReference type="NCBI Taxonomy" id="586396"/>
    <lineage>
        <taxon>Eukaryota</taxon>
        <taxon>Viridiplantae</taxon>
        <taxon>Streptophyta</taxon>
        <taxon>Embryophyta</taxon>
        <taxon>Tracheophyta</taxon>
        <taxon>Spermatophyta</taxon>
        <taxon>Magnoliopsida</taxon>
        <taxon>eudicotyledons</taxon>
        <taxon>Gunneridae</taxon>
        <taxon>Pentapetalae</taxon>
        <taxon>rosids</taxon>
        <taxon>fabids</taxon>
        <taxon>Malpighiales</taxon>
        <taxon>Linaceae</taxon>
        <taxon>Linum</taxon>
    </lineage>
</organism>
<sequence length="103" mass="11704">MGDLCGFWSRKPGAIRLTFARKKQSLLCLLAEGLVMAFGSCSMIRRGQVGQQYLTTSHHSSLINYVFSTKFFHIIIHDSSPQDGSLICLSRKEKEEKHKWRAS</sequence>
<dbReference type="Proteomes" id="UP001154282">
    <property type="component" value="Unassembled WGS sequence"/>
</dbReference>
<accession>A0AAV0LME8</accession>
<proteinExistence type="predicted"/>
<evidence type="ECO:0000313" key="2">
    <source>
        <dbReference type="Proteomes" id="UP001154282"/>
    </source>
</evidence>
<reference evidence="1" key="1">
    <citation type="submission" date="2022-08" db="EMBL/GenBank/DDBJ databases">
        <authorList>
            <person name="Gutierrez-Valencia J."/>
        </authorList>
    </citation>
    <scope>NUCLEOTIDE SEQUENCE</scope>
</reference>
<feature type="non-terminal residue" evidence="1">
    <location>
        <position position="103"/>
    </location>
</feature>
<protein>
    <submittedName>
        <fullName evidence="1">Uncharacterized protein</fullName>
    </submittedName>
</protein>
<dbReference type="AlphaFoldDB" id="A0AAV0LME8"/>
<gene>
    <name evidence="1" type="ORF">LITE_LOCUS24720</name>
</gene>
<comment type="caution">
    <text evidence="1">The sequence shown here is derived from an EMBL/GenBank/DDBJ whole genome shotgun (WGS) entry which is preliminary data.</text>
</comment>
<evidence type="ECO:0000313" key="1">
    <source>
        <dbReference type="EMBL" id="CAI0435485.1"/>
    </source>
</evidence>
<name>A0AAV0LME8_9ROSI</name>
<dbReference type="EMBL" id="CAMGYJ010000006">
    <property type="protein sequence ID" value="CAI0435485.1"/>
    <property type="molecule type" value="Genomic_DNA"/>
</dbReference>